<keyword evidence="5" id="KW-0808">Transferase</keyword>
<feature type="transmembrane region" description="Helical" evidence="10">
    <location>
        <begin position="161"/>
        <end position="181"/>
    </location>
</feature>
<evidence type="ECO:0000256" key="11">
    <source>
        <dbReference type="SAM" id="MobiDB-lite"/>
    </source>
</evidence>
<proteinExistence type="inferred from homology"/>
<evidence type="ECO:0000256" key="3">
    <source>
        <dbReference type="ARBA" id="ARBA00012151"/>
    </source>
</evidence>
<keyword evidence="7 10" id="KW-0812">Transmembrane</keyword>
<dbReference type="EC" id="2.1.1.100" evidence="3 10"/>
<dbReference type="InterPro" id="IPR007269">
    <property type="entry name" value="ICMT_MeTrfase"/>
</dbReference>
<accession>A0ABR0SDQ2</accession>
<evidence type="ECO:0000313" key="13">
    <source>
        <dbReference type="Proteomes" id="UP001338125"/>
    </source>
</evidence>
<evidence type="ECO:0000256" key="10">
    <source>
        <dbReference type="RuleBase" id="RU362022"/>
    </source>
</evidence>
<keyword evidence="9 10" id="KW-0472">Membrane</keyword>
<evidence type="ECO:0000256" key="5">
    <source>
        <dbReference type="ARBA" id="ARBA00022679"/>
    </source>
</evidence>
<evidence type="ECO:0000256" key="6">
    <source>
        <dbReference type="ARBA" id="ARBA00022691"/>
    </source>
</evidence>
<evidence type="ECO:0000256" key="1">
    <source>
        <dbReference type="ARBA" id="ARBA00004141"/>
    </source>
</evidence>
<dbReference type="PANTHER" id="PTHR12714">
    <property type="entry name" value="PROTEIN-S ISOPRENYLCYSTEINE O-METHYLTRANSFERASE"/>
    <property type="match status" value="1"/>
</dbReference>
<organism evidence="12 13">
    <name type="scientific">Cladobotryum mycophilum</name>
    <dbReference type="NCBI Taxonomy" id="491253"/>
    <lineage>
        <taxon>Eukaryota</taxon>
        <taxon>Fungi</taxon>
        <taxon>Dikarya</taxon>
        <taxon>Ascomycota</taxon>
        <taxon>Pezizomycotina</taxon>
        <taxon>Sordariomycetes</taxon>
        <taxon>Hypocreomycetidae</taxon>
        <taxon>Hypocreales</taxon>
        <taxon>Hypocreaceae</taxon>
        <taxon>Cladobotryum</taxon>
    </lineage>
</organism>
<comment type="similarity">
    <text evidence="2 10">Belongs to the class VI-like SAM-binding methyltransferase superfamily. Isoprenylcysteine carboxyl methyltransferase family.</text>
</comment>
<keyword evidence="8 10" id="KW-1133">Transmembrane helix</keyword>
<evidence type="ECO:0000256" key="2">
    <source>
        <dbReference type="ARBA" id="ARBA00009140"/>
    </source>
</evidence>
<dbReference type="Pfam" id="PF04140">
    <property type="entry name" value="ICMT"/>
    <property type="match status" value="1"/>
</dbReference>
<dbReference type="InterPro" id="IPR025770">
    <property type="entry name" value="PPMT_MeTrfase"/>
</dbReference>
<reference evidence="12 13" key="1">
    <citation type="submission" date="2024-01" db="EMBL/GenBank/DDBJ databases">
        <title>Complete genome of Cladobotryum mycophilum ATHUM6906.</title>
        <authorList>
            <person name="Christinaki A.C."/>
            <person name="Myridakis A.I."/>
            <person name="Kouvelis V.N."/>
        </authorList>
    </citation>
    <scope>NUCLEOTIDE SEQUENCE [LARGE SCALE GENOMIC DNA]</scope>
    <source>
        <strain evidence="12 13">ATHUM6906</strain>
    </source>
</reference>
<comment type="subcellular location">
    <subcellularLocation>
        <location evidence="10">Endoplasmic reticulum membrane</location>
        <topology evidence="10">Multi-pass membrane protein</topology>
    </subcellularLocation>
    <subcellularLocation>
        <location evidence="1">Membrane</location>
        <topology evidence="1">Multi-pass membrane protein</topology>
    </subcellularLocation>
</comment>
<feature type="transmembrane region" description="Helical" evidence="10">
    <location>
        <begin position="91"/>
        <end position="108"/>
    </location>
</feature>
<keyword evidence="13" id="KW-1185">Reference proteome</keyword>
<dbReference type="PROSITE" id="PS51564">
    <property type="entry name" value="SAM_ICMT"/>
    <property type="match status" value="1"/>
</dbReference>
<protein>
    <recommendedName>
        <fullName evidence="3 10">Protein-S-isoprenylcysteine O-methyltransferase</fullName>
        <ecNumber evidence="3 10">2.1.1.100</ecNumber>
    </recommendedName>
</protein>
<evidence type="ECO:0000313" key="12">
    <source>
        <dbReference type="EMBL" id="KAK5989957.1"/>
    </source>
</evidence>
<feature type="transmembrane region" description="Helical" evidence="10">
    <location>
        <begin position="128"/>
        <end position="149"/>
    </location>
</feature>
<gene>
    <name evidence="12" type="ORF">PT974_08220</name>
</gene>
<dbReference type="Proteomes" id="UP001338125">
    <property type="component" value="Unassembled WGS sequence"/>
</dbReference>
<comment type="catalytic activity">
    <reaction evidence="10">
        <text>[protein]-C-terminal S-[(2E,6E)-farnesyl]-L-cysteine + S-adenosyl-L-methionine = [protein]-C-terminal S-[(2E,6E)-farnesyl]-L-cysteine methyl ester + S-adenosyl-L-homocysteine</text>
        <dbReference type="Rhea" id="RHEA:21672"/>
        <dbReference type="Rhea" id="RHEA-COMP:12125"/>
        <dbReference type="Rhea" id="RHEA-COMP:12126"/>
        <dbReference type="ChEBI" id="CHEBI:57856"/>
        <dbReference type="ChEBI" id="CHEBI:59789"/>
        <dbReference type="ChEBI" id="CHEBI:90510"/>
        <dbReference type="ChEBI" id="CHEBI:90511"/>
        <dbReference type="EC" id="2.1.1.100"/>
    </reaction>
</comment>
<keyword evidence="4 10" id="KW-0489">Methyltransferase</keyword>
<feature type="region of interest" description="Disordered" evidence="11">
    <location>
        <begin position="1"/>
        <end position="23"/>
    </location>
</feature>
<dbReference type="PANTHER" id="PTHR12714:SF9">
    <property type="entry name" value="PROTEIN-S-ISOPRENYLCYSTEINE O-METHYLTRANSFERASE"/>
    <property type="match status" value="1"/>
</dbReference>
<keyword evidence="6 10" id="KW-0949">S-adenosyl-L-methionine</keyword>
<comment type="caution">
    <text evidence="12">The sequence shown here is derived from an EMBL/GenBank/DDBJ whole genome shotgun (WGS) entry which is preliminary data.</text>
</comment>
<feature type="compositionally biased region" description="Basic and acidic residues" evidence="11">
    <location>
        <begin position="8"/>
        <end position="21"/>
    </location>
</feature>
<feature type="transmembrane region" description="Helical" evidence="10">
    <location>
        <begin position="220"/>
        <end position="248"/>
    </location>
</feature>
<evidence type="ECO:0000256" key="4">
    <source>
        <dbReference type="ARBA" id="ARBA00022603"/>
    </source>
</evidence>
<dbReference type="EMBL" id="JAVFKD010000014">
    <property type="protein sequence ID" value="KAK5989957.1"/>
    <property type="molecule type" value="Genomic_DNA"/>
</dbReference>
<sequence length="282" mass="31852">MDPSASTAEDHRFDLQHDHDNLPPWLSDPSRNYEARNIVAREAIMKPFYPGQPKSLSGIALRAFFMGICLATSLIAAGALLLFTDSPAWRVPFFLSSLSVFHFLEFWTTAEGNPTVACIDSYLLTANWPSYAIAHSAAFLECLIVSVFFPDRAWTPFRLGPFLLALGIVFTVAGQVVRSAAMLHAGASFNHHIQTKKVESHTLVTTGIYGVMRHPSYTAFFYWGLGTQLVLGNAICFVGYAAVLWMFFRERIQIEEEKLVEFFQEDYLNYRKRVGTMMPFIR</sequence>
<feature type="transmembrane region" description="Helical" evidence="10">
    <location>
        <begin position="59"/>
        <end position="84"/>
    </location>
</feature>
<evidence type="ECO:0000256" key="7">
    <source>
        <dbReference type="ARBA" id="ARBA00022692"/>
    </source>
</evidence>
<dbReference type="Gene3D" id="1.20.120.1630">
    <property type="match status" value="1"/>
</dbReference>
<keyword evidence="10" id="KW-0256">Endoplasmic reticulum</keyword>
<name>A0ABR0SDQ2_9HYPO</name>
<evidence type="ECO:0000256" key="9">
    <source>
        <dbReference type="ARBA" id="ARBA00023136"/>
    </source>
</evidence>
<evidence type="ECO:0000256" key="8">
    <source>
        <dbReference type="ARBA" id="ARBA00022989"/>
    </source>
</evidence>